<accession>A0ABY4WKJ8</accession>
<feature type="compositionally biased region" description="Polar residues" evidence="1">
    <location>
        <begin position="66"/>
        <end position="88"/>
    </location>
</feature>
<evidence type="ECO:0000256" key="1">
    <source>
        <dbReference type="SAM" id="MobiDB-lite"/>
    </source>
</evidence>
<reference evidence="2" key="1">
    <citation type="submission" date="2022-06" db="EMBL/GenBank/DDBJ databases">
        <title>Genome sequencing of Brevibacillus sp. BB3-R1.</title>
        <authorList>
            <person name="Heo J."/>
            <person name="Lee D."/>
            <person name="Won M."/>
            <person name="Han B.-H."/>
            <person name="Hong S.-B."/>
            <person name="Kwon S.-W."/>
        </authorList>
    </citation>
    <scope>NUCLEOTIDE SEQUENCE</scope>
    <source>
        <strain evidence="2">BB3-R1</strain>
    </source>
</reference>
<sequence>MNVIGIIQTDLNEFSVLFEPDQSGQQGNQQQGNNNQQGGNSSSSQDGQGQNDNDSMFLSFLEDQSFGDQTQRNTGGYGSNPNQQQNAPQELTVRIKGIPEGQKANFLQMYQILHDAKDTQTLQHSLTIVQNSDQQNQGAGNNNNQGSGGGNNFSSNSGNAQIQ</sequence>
<feature type="region of interest" description="Disordered" evidence="1">
    <location>
        <begin position="133"/>
        <end position="163"/>
    </location>
</feature>
<evidence type="ECO:0000313" key="3">
    <source>
        <dbReference type="Proteomes" id="UP001056500"/>
    </source>
</evidence>
<proteinExistence type="predicted"/>
<organism evidence="2 3">
    <name type="scientific">Brevibacillus ruminantium</name>
    <dbReference type="NCBI Taxonomy" id="2950604"/>
    <lineage>
        <taxon>Bacteria</taxon>
        <taxon>Bacillati</taxon>
        <taxon>Bacillota</taxon>
        <taxon>Bacilli</taxon>
        <taxon>Bacillales</taxon>
        <taxon>Paenibacillaceae</taxon>
        <taxon>Brevibacillus</taxon>
    </lineage>
</organism>
<feature type="compositionally biased region" description="Low complexity" evidence="1">
    <location>
        <begin position="21"/>
        <end position="55"/>
    </location>
</feature>
<dbReference type="EMBL" id="CP098755">
    <property type="protein sequence ID" value="USG67647.1"/>
    <property type="molecule type" value="Genomic_DNA"/>
</dbReference>
<feature type="compositionally biased region" description="Low complexity" evidence="1">
    <location>
        <begin position="133"/>
        <end position="145"/>
    </location>
</feature>
<dbReference type="RefSeq" id="WP_251874746.1">
    <property type="nucleotide sequence ID" value="NZ_CP098755.1"/>
</dbReference>
<protein>
    <submittedName>
        <fullName evidence="2">Uncharacterized protein</fullName>
    </submittedName>
</protein>
<feature type="compositionally biased region" description="Low complexity" evidence="1">
    <location>
        <begin position="152"/>
        <end position="163"/>
    </location>
</feature>
<feature type="region of interest" description="Disordered" evidence="1">
    <location>
        <begin position="21"/>
        <end position="88"/>
    </location>
</feature>
<name>A0ABY4WKJ8_9BACL</name>
<dbReference type="Proteomes" id="UP001056500">
    <property type="component" value="Chromosome"/>
</dbReference>
<keyword evidence="3" id="KW-1185">Reference proteome</keyword>
<evidence type="ECO:0000313" key="2">
    <source>
        <dbReference type="EMBL" id="USG67647.1"/>
    </source>
</evidence>
<gene>
    <name evidence="2" type="ORF">NDK47_10375</name>
</gene>